<feature type="domain" description="Hedgehog/Intein (Hint)" evidence="1">
    <location>
        <begin position="114"/>
        <end position="249"/>
    </location>
</feature>
<sequence>MEANMSASSNLYIVRLIANGNGTYIADHDSDQNNPWTVSDFYDNNQDDLTILGDIAGDTINLSSASFPSVILTYHAASSNGFIGEYNSIFYLFSENVYSYADIIAADTDENYVICFTGVSQILTTRGPVAVERLSVGERAVTATGAEREIRWIGQRTVNCAGDTSHMAPVRIRTNAFGAGVPERDVLLSPGHPVLVRQGGVEALVPIMNLINGTTIARTSMQSVTYWHIELDQHDVLLADGLPAESFFDMGSRAWFDHDLDDVLANPDLVPAGQHGRCREVAIDGPLVEAERKRLADLFYADLSAQCVWPSPGEYAVQ</sequence>
<evidence type="ECO:0000313" key="2">
    <source>
        <dbReference type="EMBL" id="NDW05062.1"/>
    </source>
</evidence>
<reference evidence="2 3" key="1">
    <citation type="submission" date="2020-01" db="EMBL/GenBank/DDBJ databases">
        <title>Jiella pacifica sp. nov.</title>
        <authorList>
            <person name="Xue Z."/>
            <person name="Zhu S."/>
            <person name="Chen J."/>
            <person name="Yang J."/>
        </authorList>
    </citation>
    <scope>NUCLEOTIDE SEQUENCE [LARGE SCALE GENOMIC DNA]</scope>
    <source>
        <strain evidence="2 3">40Bstr34</strain>
    </source>
</reference>
<comment type="caution">
    <text evidence="2">The sequence shown here is derived from an EMBL/GenBank/DDBJ whole genome shotgun (WGS) entry which is preliminary data.</text>
</comment>
<dbReference type="Proteomes" id="UP000469011">
    <property type="component" value="Unassembled WGS sequence"/>
</dbReference>
<dbReference type="SUPFAM" id="SSF51294">
    <property type="entry name" value="Hedgehog/intein (Hint) domain"/>
    <property type="match status" value="1"/>
</dbReference>
<dbReference type="EMBL" id="JAAAMG010000008">
    <property type="protein sequence ID" value="NDW05062.1"/>
    <property type="molecule type" value="Genomic_DNA"/>
</dbReference>
<keyword evidence="3" id="KW-1185">Reference proteome</keyword>
<proteinExistence type="predicted"/>
<name>A0A6N9T3A7_9HYPH</name>
<organism evidence="2 3">
    <name type="scientific">Jiella pacifica</name>
    <dbReference type="NCBI Taxonomy" id="2696469"/>
    <lineage>
        <taxon>Bacteria</taxon>
        <taxon>Pseudomonadati</taxon>
        <taxon>Pseudomonadota</taxon>
        <taxon>Alphaproteobacteria</taxon>
        <taxon>Hyphomicrobiales</taxon>
        <taxon>Aurantimonadaceae</taxon>
        <taxon>Jiella</taxon>
    </lineage>
</organism>
<dbReference type="AlphaFoldDB" id="A0A6N9T3A7"/>
<dbReference type="Gene3D" id="2.170.16.10">
    <property type="entry name" value="Hedgehog/Intein (Hint) domain"/>
    <property type="match status" value="1"/>
</dbReference>
<dbReference type="Pfam" id="PF13403">
    <property type="entry name" value="Hint_2"/>
    <property type="match status" value="1"/>
</dbReference>
<evidence type="ECO:0000313" key="3">
    <source>
        <dbReference type="Proteomes" id="UP000469011"/>
    </source>
</evidence>
<protein>
    <recommendedName>
        <fullName evidence="1">Hedgehog/Intein (Hint) domain-containing protein</fullName>
    </recommendedName>
</protein>
<accession>A0A6N9T3A7</accession>
<evidence type="ECO:0000259" key="1">
    <source>
        <dbReference type="Pfam" id="PF13403"/>
    </source>
</evidence>
<dbReference type="InterPro" id="IPR028992">
    <property type="entry name" value="Hedgehog/Intein_dom"/>
</dbReference>
<gene>
    <name evidence="2" type="ORF">GTK09_11530</name>
</gene>
<dbReference type="InterPro" id="IPR036844">
    <property type="entry name" value="Hint_dom_sf"/>
</dbReference>